<accession>A0A8E1VUY5</accession>
<sequence length="279" mass="31798">MFGQPPDMPERKPTGDQAVQLRVLVTVKAAPNPSDKYGETVCVAGLSLDPARPGWIRLYPINFRELGGDATFKKYDIVSVDAVPARQDSRRESWRPRMSTLKVEKHLTGWHRRRPWLDTAVAETTMCQLHRGATMDSTSLALMRPKKITSLRIARHQGWSPSQQAKIDAYVSQISLFGNEDRTPLRAPRFTGTYHYECQDVNCRGHKQGFIDWEFVRLQLRLNHLDDAAAQEALRQRFLREICGPDHDVAFYVGNVAAHPRTFSVLGVYYPPRRISGSR</sequence>
<protein>
    <submittedName>
        <fullName evidence="1">Uncharacterized protein</fullName>
    </submittedName>
</protein>
<dbReference type="Proteomes" id="UP000550260">
    <property type="component" value="Unassembled WGS sequence"/>
</dbReference>
<organism evidence="1 2">
    <name type="scientific">Amycolatopsis echigonensis</name>
    <dbReference type="NCBI Taxonomy" id="2576905"/>
    <lineage>
        <taxon>Bacteria</taxon>
        <taxon>Bacillati</taxon>
        <taxon>Actinomycetota</taxon>
        <taxon>Actinomycetes</taxon>
        <taxon>Pseudonocardiales</taxon>
        <taxon>Pseudonocardiaceae</taxon>
        <taxon>Amycolatopsis</taxon>
    </lineage>
</organism>
<evidence type="ECO:0000313" key="1">
    <source>
        <dbReference type="EMBL" id="MBB2498759.1"/>
    </source>
</evidence>
<proteinExistence type="predicted"/>
<dbReference type="EMBL" id="JACJHR010000006">
    <property type="protein sequence ID" value="MBB2498759.1"/>
    <property type="molecule type" value="Genomic_DNA"/>
</dbReference>
<gene>
    <name evidence="1" type="ORF">H5411_06375</name>
</gene>
<reference evidence="1 2" key="1">
    <citation type="submission" date="2020-08" db="EMBL/GenBank/DDBJ databases">
        <title>Amycolatopsis echigonensis JCM 21831.</title>
        <authorList>
            <person name="Tedsree N."/>
            <person name="Kuncharoen N."/>
            <person name="Likhitwitayawuid K."/>
            <person name="Tanasupawat S."/>
        </authorList>
    </citation>
    <scope>NUCLEOTIDE SEQUENCE [LARGE SCALE GENOMIC DNA]</scope>
    <source>
        <strain evidence="1 2">JCM 21831</strain>
    </source>
</reference>
<name>A0A8E1VUY5_9PSEU</name>
<comment type="caution">
    <text evidence="1">The sequence shown here is derived from an EMBL/GenBank/DDBJ whole genome shotgun (WGS) entry which is preliminary data.</text>
</comment>
<dbReference type="AlphaFoldDB" id="A0A8E1VUY5"/>
<evidence type="ECO:0000313" key="2">
    <source>
        <dbReference type="Proteomes" id="UP000550260"/>
    </source>
</evidence>